<dbReference type="Proteomes" id="UP000001055">
    <property type="component" value="Unassembled WGS sequence"/>
</dbReference>
<feature type="region of interest" description="Disordered" evidence="1">
    <location>
        <begin position="220"/>
        <end position="239"/>
    </location>
</feature>
<evidence type="ECO:0000313" key="3">
    <source>
        <dbReference type="Proteomes" id="UP000001055"/>
    </source>
</evidence>
<dbReference type="AlphaFoldDB" id="Q0U1W7"/>
<dbReference type="InParanoid" id="Q0U1W7"/>
<feature type="compositionally biased region" description="Basic and acidic residues" evidence="1">
    <location>
        <begin position="23"/>
        <end position="35"/>
    </location>
</feature>
<evidence type="ECO:0008006" key="4">
    <source>
        <dbReference type="Google" id="ProtNLM"/>
    </source>
</evidence>
<proteinExistence type="predicted"/>
<protein>
    <recommendedName>
        <fullName evidence="4">Aminoglycoside phosphotransferase domain-containing protein</fullName>
    </recommendedName>
</protein>
<gene>
    <name evidence="2" type="ORF">SNOG_14132</name>
</gene>
<organism evidence="2 3">
    <name type="scientific">Phaeosphaeria nodorum (strain SN15 / ATCC MYA-4574 / FGSC 10173)</name>
    <name type="common">Glume blotch fungus</name>
    <name type="synonym">Parastagonospora nodorum</name>
    <dbReference type="NCBI Taxonomy" id="321614"/>
    <lineage>
        <taxon>Eukaryota</taxon>
        <taxon>Fungi</taxon>
        <taxon>Dikarya</taxon>
        <taxon>Ascomycota</taxon>
        <taxon>Pezizomycotina</taxon>
        <taxon>Dothideomycetes</taxon>
        <taxon>Pleosporomycetidae</taxon>
        <taxon>Pleosporales</taxon>
        <taxon>Pleosporineae</taxon>
        <taxon>Phaeosphaeriaceae</taxon>
        <taxon>Parastagonospora</taxon>
    </lineage>
</organism>
<dbReference type="PANTHER" id="PTHR21310">
    <property type="entry name" value="AMINOGLYCOSIDE PHOSPHOTRANSFERASE-RELATED-RELATED"/>
    <property type="match status" value="1"/>
</dbReference>
<dbReference type="PANTHER" id="PTHR21310:SF51">
    <property type="entry name" value="AMINOGLYCOSIDE PHOSPHOTRANSFERASE DOMAIN-CONTAINING PROTEIN"/>
    <property type="match status" value="1"/>
</dbReference>
<name>Q0U1W7_PHANO</name>
<dbReference type="RefSeq" id="XP_001804329.1">
    <property type="nucleotide sequence ID" value="XM_001804277.1"/>
</dbReference>
<dbReference type="eggNOG" id="ENOG502TI72">
    <property type="taxonomic scope" value="Eukaryota"/>
</dbReference>
<feature type="region of interest" description="Disordered" evidence="1">
    <location>
        <begin position="23"/>
        <end position="65"/>
    </location>
</feature>
<sequence length="668" mass="73035">MKCFWKMSSLRNVINLFKRSDIDDDDHRYDEEPSKHTSLPIISGPEAEQEHEDENNGPIVDTKLETGSVDTPDAFIPEVHEELQELKRLEIESLQNNTSDIDINDTIAGSAEQDVESELDEVNAASGVAIKETDVDSVEEDPAPVTAAPRVHHGVYDHDATSAAPISECETELEDHDTSSVAFGNEVGDETVSLPPAKGITQDGDDIDAGPTDTICATEEEQTPAVSNSSDDHDDPNAIDPEILRADWAPLLAIPSDLFCSTLLQHLPAAHAITLADIQSVDKIQGGNNFVRILEITHGPSADLYVIKVPSVGTAARWQDSDAYMLRNDARTMLYIRKHTDVPSPEVLGWSDKLDSKLGAPYILMRANKVVPASSIWFEQDDKGEDDVTNAGLPGTARMDIRLTFLRSLAAQMAKLQTLTFDAAGTLDFDDDEEKPTIGPTYHWKTVSEMAELSEDDMGTPASITRVPAFPSSTEYFSSALEHHWPLRTDTFGALSNGRRFIMQAILSSPPFCPSPSNTDNKESFTLRHPDLDFQNILCAPSGHVTGLIDWDTARSAPRCLGFCALPVFLTRDWAPGFEVDAEMHMPWELTEYRGVYARAMLAASPDGKFTAKSAVYEACNATLYGGTLGGSVGGFCEKGIGGSWRARGGWRMWMSCGISGRGGRLER</sequence>
<dbReference type="EMBL" id="CH445354">
    <property type="protein sequence ID" value="EAT78369.2"/>
    <property type="molecule type" value="Genomic_DNA"/>
</dbReference>
<dbReference type="HOGENOM" id="CLU_411086_0_0_1"/>
<dbReference type="InterPro" id="IPR051678">
    <property type="entry name" value="AGP_Transferase"/>
</dbReference>
<dbReference type="SUPFAM" id="SSF56112">
    <property type="entry name" value="Protein kinase-like (PK-like)"/>
    <property type="match status" value="1"/>
</dbReference>
<accession>Q0U1W7</accession>
<feature type="region of interest" description="Disordered" evidence="1">
    <location>
        <begin position="188"/>
        <end position="213"/>
    </location>
</feature>
<dbReference type="VEuPathDB" id="FungiDB:JI435_141320"/>
<dbReference type="KEGG" id="pno:SNOG_14132"/>
<evidence type="ECO:0000313" key="2">
    <source>
        <dbReference type="EMBL" id="EAT78369.2"/>
    </source>
</evidence>
<dbReference type="InterPro" id="IPR011009">
    <property type="entry name" value="Kinase-like_dom_sf"/>
</dbReference>
<evidence type="ECO:0000256" key="1">
    <source>
        <dbReference type="SAM" id="MobiDB-lite"/>
    </source>
</evidence>
<dbReference type="GeneID" id="5981252"/>
<dbReference type="Gene3D" id="3.90.1200.10">
    <property type="match status" value="1"/>
</dbReference>
<reference evidence="3" key="1">
    <citation type="journal article" date="2007" name="Plant Cell">
        <title>Dothideomycete-plant interactions illuminated by genome sequencing and EST analysis of the wheat pathogen Stagonospora nodorum.</title>
        <authorList>
            <person name="Hane J.K."/>
            <person name="Lowe R.G."/>
            <person name="Solomon P.S."/>
            <person name="Tan K.C."/>
            <person name="Schoch C.L."/>
            <person name="Spatafora J.W."/>
            <person name="Crous P.W."/>
            <person name="Kodira C."/>
            <person name="Birren B.W."/>
            <person name="Galagan J.E."/>
            <person name="Torriani S.F."/>
            <person name="McDonald B.A."/>
            <person name="Oliver R.P."/>
        </authorList>
    </citation>
    <scope>NUCLEOTIDE SEQUENCE [LARGE SCALE GENOMIC DNA]</scope>
    <source>
        <strain evidence="3">SN15 / ATCC MYA-4574 / FGSC 10173</strain>
    </source>
</reference>